<gene>
    <name evidence="6" type="ORF">ACFOUW_29275</name>
</gene>
<dbReference type="InterPro" id="IPR016292">
    <property type="entry name" value="Epoxide_hydrolase"/>
</dbReference>
<proteinExistence type="inferred from homology"/>
<keyword evidence="7" id="KW-1185">Reference proteome</keyword>
<evidence type="ECO:0000256" key="3">
    <source>
        <dbReference type="ARBA" id="ARBA00022801"/>
    </source>
</evidence>
<evidence type="ECO:0000256" key="2">
    <source>
        <dbReference type="ARBA" id="ARBA00022797"/>
    </source>
</evidence>
<comment type="similarity">
    <text evidence="1">Belongs to the peptidase S33 family.</text>
</comment>
<protein>
    <submittedName>
        <fullName evidence="6">Epoxide hydrolase family protein</fullName>
        <ecNumber evidence="6">3.-.-.-</ecNumber>
    </submittedName>
</protein>
<accession>A0ABV7YJZ6</accession>
<evidence type="ECO:0000256" key="4">
    <source>
        <dbReference type="SAM" id="SignalP"/>
    </source>
</evidence>
<dbReference type="Proteomes" id="UP001595699">
    <property type="component" value="Unassembled WGS sequence"/>
</dbReference>
<dbReference type="EMBL" id="JBHRZH010000036">
    <property type="protein sequence ID" value="MFC3764961.1"/>
    <property type="molecule type" value="Genomic_DNA"/>
</dbReference>
<dbReference type="EC" id="3.-.-.-" evidence="6"/>
<feature type="signal peptide" evidence="4">
    <location>
        <begin position="1"/>
        <end position="25"/>
    </location>
</feature>
<dbReference type="GO" id="GO:0016787">
    <property type="term" value="F:hydrolase activity"/>
    <property type="evidence" value="ECO:0007669"/>
    <property type="project" value="UniProtKB-KW"/>
</dbReference>
<dbReference type="Gene3D" id="3.40.50.1820">
    <property type="entry name" value="alpha/beta hydrolase"/>
    <property type="match status" value="1"/>
</dbReference>
<dbReference type="PANTHER" id="PTHR21661:SF35">
    <property type="entry name" value="EPOXIDE HYDROLASE"/>
    <property type="match status" value="1"/>
</dbReference>
<keyword evidence="2" id="KW-0058">Aromatic hydrocarbons catabolism</keyword>
<organism evidence="6 7">
    <name type="scientific">Tenggerimyces flavus</name>
    <dbReference type="NCBI Taxonomy" id="1708749"/>
    <lineage>
        <taxon>Bacteria</taxon>
        <taxon>Bacillati</taxon>
        <taxon>Actinomycetota</taxon>
        <taxon>Actinomycetes</taxon>
        <taxon>Propionibacteriales</taxon>
        <taxon>Nocardioidaceae</taxon>
        <taxon>Tenggerimyces</taxon>
    </lineage>
</organism>
<reference evidence="7" key="1">
    <citation type="journal article" date="2019" name="Int. J. Syst. Evol. Microbiol.">
        <title>The Global Catalogue of Microorganisms (GCM) 10K type strain sequencing project: providing services to taxonomists for standard genome sequencing and annotation.</title>
        <authorList>
            <consortium name="The Broad Institute Genomics Platform"/>
            <consortium name="The Broad Institute Genome Sequencing Center for Infectious Disease"/>
            <person name="Wu L."/>
            <person name="Ma J."/>
        </authorList>
    </citation>
    <scope>NUCLEOTIDE SEQUENCE [LARGE SCALE GENOMIC DNA]</scope>
    <source>
        <strain evidence="7">CGMCC 4.7241</strain>
    </source>
</reference>
<feature type="chain" id="PRO_5045534358" evidence="4">
    <location>
        <begin position="26"/>
        <end position="416"/>
    </location>
</feature>
<dbReference type="PIRSF" id="PIRSF001112">
    <property type="entry name" value="Epoxide_hydrolase"/>
    <property type="match status" value="1"/>
</dbReference>
<dbReference type="RefSeq" id="WP_205119318.1">
    <property type="nucleotide sequence ID" value="NZ_JAFBCM010000001.1"/>
</dbReference>
<dbReference type="InterPro" id="IPR000639">
    <property type="entry name" value="Epox_hydrolase-like"/>
</dbReference>
<dbReference type="PRINTS" id="PR00412">
    <property type="entry name" value="EPOXHYDRLASE"/>
</dbReference>
<dbReference type="InterPro" id="IPR010497">
    <property type="entry name" value="Epoxide_hydro_N"/>
</dbReference>
<dbReference type="Pfam" id="PF06441">
    <property type="entry name" value="EHN"/>
    <property type="match status" value="1"/>
</dbReference>
<evidence type="ECO:0000313" key="6">
    <source>
        <dbReference type="EMBL" id="MFC3764961.1"/>
    </source>
</evidence>
<keyword evidence="3 6" id="KW-0378">Hydrolase</keyword>
<evidence type="ECO:0000256" key="1">
    <source>
        <dbReference type="ARBA" id="ARBA00010088"/>
    </source>
</evidence>
<dbReference type="InterPro" id="IPR029058">
    <property type="entry name" value="AB_hydrolase_fold"/>
</dbReference>
<sequence length="416" mass="46047">MLRTAAVAGAAAPVSALGFAGTAEADSDVPQLRLPPATEAVTPFRLKVPEGLLRDLGRRLAATRWPEQETVPDRSQGAQLARVRKLVRYWQKHYDGRRLESRLNRFPQFRTKLDGLGFHFLHVRSKHANALPLILTHGWPGSVVEFLRTIAPLTDPTAHGGKASDAFHVVVPSLPGYGFSDRPSAPGWGIQRTAKAWDTLMHRLGYDRYVAQGGDWGAMITAELARLGPPGLASIHLNFFPEFEPPVGDPPTPEEQEALKKLEYFSTQEFGYFAEQGTRPQTIGYGLTDSPVGQASWIYEKFTAWTDSDGDPESVLGYDQMLDAIMAYWVPATATSSARFYWEANRGPVTFGPVQVPLGFSVFPGEVVPTPKVWAERAYGDKLVYFNKLPAGGHFAAFEQPALFVDELRKWGRLVR</sequence>
<comment type="caution">
    <text evidence="6">The sequence shown here is derived from an EMBL/GenBank/DDBJ whole genome shotgun (WGS) entry which is preliminary data.</text>
</comment>
<feature type="domain" description="Epoxide hydrolase N-terminal" evidence="5">
    <location>
        <begin position="41"/>
        <end position="146"/>
    </location>
</feature>
<evidence type="ECO:0000259" key="5">
    <source>
        <dbReference type="Pfam" id="PF06441"/>
    </source>
</evidence>
<dbReference type="PANTHER" id="PTHR21661">
    <property type="entry name" value="EPOXIDE HYDROLASE 1-RELATED"/>
    <property type="match status" value="1"/>
</dbReference>
<evidence type="ECO:0000313" key="7">
    <source>
        <dbReference type="Proteomes" id="UP001595699"/>
    </source>
</evidence>
<dbReference type="SUPFAM" id="SSF53474">
    <property type="entry name" value="alpha/beta-Hydrolases"/>
    <property type="match status" value="1"/>
</dbReference>
<name>A0ABV7YJZ6_9ACTN</name>
<keyword evidence="4" id="KW-0732">Signal</keyword>